<accession>A0A6N8J944</accession>
<keyword evidence="4" id="KW-1185">Reference proteome</keyword>
<dbReference type="Proteomes" id="UP000468388">
    <property type="component" value="Unassembled WGS sequence"/>
</dbReference>
<feature type="domain" description="XdhC Rossmann" evidence="2">
    <location>
        <begin position="175"/>
        <end position="316"/>
    </location>
</feature>
<reference evidence="3 4" key="1">
    <citation type="submission" date="2019-12" db="EMBL/GenBank/DDBJ databases">
        <title>The draft genomic sequence of strain Chitinophaga oryziterrae JCM 16595.</title>
        <authorList>
            <person name="Zhang X."/>
        </authorList>
    </citation>
    <scope>NUCLEOTIDE SEQUENCE [LARGE SCALE GENOMIC DNA]</scope>
    <source>
        <strain evidence="3 4">JCM 16595</strain>
    </source>
</reference>
<dbReference type="OrthoDB" id="9773039at2"/>
<dbReference type="RefSeq" id="WP_157300383.1">
    <property type="nucleotide sequence ID" value="NZ_BAAAZB010000006.1"/>
</dbReference>
<dbReference type="InterPro" id="IPR027051">
    <property type="entry name" value="XdhC_Rossmann_dom"/>
</dbReference>
<protein>
    <submittedName>
        <fullName evidence="3">XdhC/CoxI family protein</fullName>
    </submittedName>
</protein>
<dbReference type="EMBL" id="WRXO01000003">
    <property type="protein sequence ID" value="MVT41757.1"/>
    <property type="molecule type" value="Genomic_DNA"/>
</dbReference>
<dbReference type="PANTHER" id="PTHR30388:SF6">
    <property type="entry name" value="XANTHINE DEHYDROGENASE SUBUNIT A-RELATED"/>
    <property type="match status" value="1"/>
</dbReference>
<comment type="caution">
    <text evidence="3">The sequence shown here is derived from an EMBL/GenBank/DDBJ whole genome shotgun (WGS) entry which is preliminary data.</text>
</comment>
<feature type="domain" description="XdhC- CoxI" evidence="1">
    <location>
        <begin position="17"/>
        <end position="77"/>
    </location>
</feature>
<organism evidence="3 4">
    <name type="scientific">Chitinophaga oryziterrae</name>
    <dbReference type="NCBI Taxonomy" id="1031224"/>
    <lineage>
        <taxon>Bacteria</taxon>
        <taxon>Pseudomonadati</taxon>
        <taxon>Bacteroidota</taxon>
        <taxon>Chitinophagia</taxon>
        <taxon>Chitinophagales</taxon>
        <taxon>Chitinophagaceae</taxon>
        <taxon>Chitinophaga</taxon>
    </lineage>
</organism>
<dbReference type="Pfam" id="PF13478">
    <property type="entry name" value="XdhC_C"/>
    <property type="match status" value="1"/>
</dbReference>
<evidence type="ECO:0000259" key="1">
    <source>
        <dbReference type="Pfam" id="PF02625"/>
    </source>
</evidence>
<sequence>MQKKLATWQLISKSLLQNIPVMLLYVLESHGSSPGRQGFCMAVNLTGEMEGSIGGGIMEHKFVEMAKELLRQEGALLSIRKQVHDKNSSQQSGMICSGDQTILLYQLKPADIDVIAAIINAENGVAVSEKLIGGTLILSPSGIAFSTDIIPRNNFIIHSEKDWLYQEVLGYRHTVFIIGGGHCSLALSKIMRMMDFYVHVFDTRADLHTMIQNNDAHEKTIVDDYRELENIIPEEQYIVVMTFGYRTDDIVLRSLMNKPFKYLGVLGSQAKINKMFTDYRAEGINKTLLDRMHAPIGMPVKSQTPEEIAISIAAEIIQVKNADLP</sequence>
<dbReference type="AlphaFoldDB" id="A0A6N8J944"/>
<dbReference type="InterPro" id="IPR052698">
    <property type="entry name" value="MoCofactor_Util/Proc"/>
</dbReference>
<evidence type="ECO:0000313" key="3">
    <source>
        <dbReference type="EMBL" id="MVT41757.1"/>
    </source>
</evidence>
<gene>
    <name evidence="3" type="ORF">GO495_14300</name>
</gene>
<dbReference type="Pfam" id="PF02625">
    <property type="entry name" value="XdhC_CoxI"/>
    <property type="match status" value="1"/>
</dbReference>
<dbReference type="PANTHER" id="PTHR30388">
    <property type="entry name" value="ALDEHYDE OXIDOREDUCTASE MOLYBDENUM COFACTOR ASSEMBLY PROTEIN"/>
    <property type="match status" value="1"/>
</dbReference>
<proteinExistence type="predicted"/>
<name>A0A6N8J944_9BACT</name>
<dbReference type="InterPro" id="IPR003777">
    <property type="entry name" value="XdhC_CoxI"/>
</dbReference>
<evidence type="ECO:0000313" key="4">
    <source>
        <dbReference type="Proteomes" id="UP000468388"/>
    </source>
</evidence>
<dbReference type="Gene3D" id="3.40.50.720">
    <property type="entry name" value="NAD(P)-binding Rossmann-like Domain"/>
    <property type="match status" value="1"/>
</dbReference>
<evidence type="ECO:0000259" key="2">
    <source>
        <dbReference type="Pfam" id="PF13478"/>
    </source>
</evidence>